<reference evidence="1 2" key="1">
    <citation type="journal article" date="2022" name="Allergy">
        <title>Genome assembly and annotation of Periplaneta americana reveal a comprehensive cockroach allergen profile.</title>
        <authorList>
            <person name="Wang L."/>
            <person name="Xiong Q."/>
            <person name="Saelim N."/>
            <person name="Wang L."/>
            <person name="Nong W."/>
            <person name="Wan A.T."/>
            <person name="Shi M."/>
            <person name="Liu X."/>
            <person name="Cao Q."/>
            <person name="Hui J.H.L."/>
            <person name="Sookrung N."/>
            <person name="Leung T.F."/>
            <person name="Tungtrongchitr A."/>
            <person name="Tsui S.K.W."/>
        </authorList>
    </citation>
    <scope>NUCLEOTIDE SEQUENCE [LARGE SCALE GENOMIC DNA]</scope>
    <source>
        <strain evidence="1">PWHHKU_190912</strain>
    </source>
</reference>
<evidence type="ECO:0000313" key="1">
    <source>
        <dbReference type="EMBL" id="KAJ4430892.1"/>
    </source>
</evidence>
<dbReference type="Proteomes" id="UP001148838">
    <property type="component" value="Unassembled WGS sequence"/>
</dbReference>
<evidence type="ECO:0000313" key="2">
    <source>
        <dbReference type="Proteomes" id="UP001148838"/>
    </source>
</evidence>
<sequence>MSKTPGSAAESAALSKHHKYKHLTYICVPFAVETFGSWCSEAKALISTIGRSLVQLSGDPRSSQYLRQRIGITIQREGTDSCHPIAYLVSLRRTEENTVPSQYHEILKQQERCMVLGKDCSVTSALERIGRQFRCCYVVNEFTSGRPVVMKGVVAIWWLSHYLMPLSSLIVMCRDQSAAEQRFNQFIFDRLQINGKVGHSFEYPVLKRLRLARQNHRYGGQNTKRISPYGNSDDIL</sequence>
<gene>
    <name evidence="1" type="ORF">ANN_19483</name>
</gene>
<dbReference type="EMBL" id="JAJSOF020000031">
    <property type="protein sequence ID" value="KAJ4430892.1"/>
    <property type="molecule type" value="Genomic_DNA"/>
</dbReference>
<proteinExistence type="predicted"/>
<organism evidence="1 2">
    <name type="scientific">Periplaneta americana</name>
    <name type="common">American cockroach</name>
    <name type="synonym">Blatta americana</name>
    <dbReference type="NCBI Taxonomy" id="6978"/>
    <lineage>
        <taxon>Eukaryota</taxon>
        <taxon>Metazoa</taxon>
        <taxon>Ecdysozoa</taxon>
        <taxon>Arthropoda</taxon>
        <taxon>Hexapoda</taxon>
        <taxon>Insecta</taxon>
        <taxon>Pterygota</taxon>
        <taxon>Neoptera</taxon>
        <taxon>Polyneoptera</taxon>
        <taxon>Dictyoptera</taxon>
        <taxon>Blattodea</taxon>
        <taxon>Blattoidea</taxon>
        <taxon>Blattidae</taxon>
        <taxon>Blattinae</taxon>
        <taxon>Periplaneta</taxon>
    </lineage>
</organism>
<keyword evidence="2" id="KW-1185">Reference proteome</keyword>
<name>A0ABQ8SAB8_PERAM</name>
<comment type="caution">
    <text evidence="1">The sequence shown here is derived from an EMBL/GenBank/DDBJ whole genome shotgun (WGS) entry which is preliminary data.</text>
</comment>
<protein>
    <submittedName>
        <fullName evidence="1">Uncharacterized protein</fullName>
    </submittedName>
</protein>
<accession>A0ABQ8SAB8</accession>